<keyword evidence="6" id="KW-0904">Protein phosphatase</keyword>
<dbReference type="GO" id="GO:0004722">
    <property type="term" value="F:protein serine/threonine phosphatase activity"/>
    <property type="evidence" value="ECO:0007669"/>
    <property type="project" value="UniProtKB-EC"/>
</dbReference>
<feature type="domain" description="Tyrosine-protein phosphatase" evidence="11">
    <location>
        <begin position="53"/>
        <end position="195"/>
    </location>
</feature>
<feature type="non-terminal residue" evidence="13">
    <location>
        <position position="1"/>
    </location>
</feature>
<evidence type="ECO:0000256" key="6">
    <source>
        <dbReference type="ARBA" id="ARBA00022912"/>
    </source>
</evidence>
<dbReference type="GO" id="GO:0007165">
    <property type="term" value="P:signal transduction"/>
    <property type="evidence" value="ECO:0007669"/>
    <property type="project" value="TreeGrafter"/>
</dbReference>
<evidence type="ECO:0000259" key="12">
    <source>
        <dbReference type="PROSITE" id="PS50056"/>
    </source>
</evidence>
<dbReference type="CDD" id="cd14498">
    <property type="entry name" value="DSP"/>
    <property type="match status" value="1"/>
</dbReference>
<evidence type="ECO:0000256" key="4">
    <source>
        <dbReference type="ARBA" id="ARBA00022490"/>
    </source>
</evidence>
<keyword evidence="4" id="KW-0963">Cytoplasm</keyword>
<dbReference type="GO" id="GO:0005829">
    <property type="term" value="C:cytosol"/>
    <property type="evidence" value="ECO:0007669"/>
    <property type="project" value="TreeGrafter"/>
</dbReference>
<evidence type="ECO:0000313" key="13">
    <source>
        <dbReference type="EMBL" id="KAG2179697.1"/>
    </source>
</evidence>
<dbReference type="InterPro" id="IPR020422">
    <property type="entry name" value="TYR_PHOSPHATASE_DUAL_dom"/>
</dbReference>
<comment type="subcellular location">
    <subcellularLocation>
        <location evidence="2">Cytoplasm</location>
    </subcellularLocation>
    <subcellularLocation>
        <location evidence="1">Nucleus</location>
    </subcellularLocation>
</comment>
<dbReference type="PROSITE" id="PS50056">
    <property type="entry name" value="TYR_PHOSPHATASE_2"/>
    <property type="match status" value="1"/>
</dbReference>
<dbReference type="Pfam" id="PF00782">
    <property type="entry name" value="DSPc"/>
    <property type="match status" value="1"/>
</dbReference>
<keyword evidence="14" id="KW-1185">Reference proteome</keyword>
<evidence type="ECO:0000256" key="5">
    <source>
        <dbReference type="ARBA" id="ARBA00022801"/>
    </source>
</evidence>
<accession>A0A8H7PSW6</accession>
<proteinExistence type="inferred from homology"/>
<organism evidence="13 14">
    <name type="scientific">Umbelopsis vinacea</name>
    <dbReference type="NCBI Taxonomy" id="44442"/>
    <lineage>
        <taxon>Eukaryota</taxon>
        <taxon>Fungi</taxon>
        <taxon>Fungi incertae sedis</taxon>
        <taxon>Mucoromycota</taxon>
        <taxon>Mucoromycotina</taxon>
        <taxon>Umbelopsidomycetes</taxon>
        <taxon>Umbelopsidales</taxon>
        <taxon>Umbelopsidaceae</taxon>
        <taxon>Umbelopsis</taxon>
    </lineage>
</organism>
<evidence type="ECO:0000259" key="11">
    <source>
        <dbReference type="PROSITE" id="PS50054"/>
    </source>
</evidence>
<reference evidence="13" key="1">
    <citation type="submission" date="2020-12" db="EMBL/GenBank/DDBJ databases">
        <title>Metabolic potential, ecology and presence of endohyphal bacteria is reflected in genomic diversity of Mucoromycotina.</title>
        <authorList>
            <person name="Muszewska A."/>
            <person name="Okrasinska A."/>
            <person name="Steczkiewicz K."/>
            <person name="Drgas O."/>
            <person name="Orlowska M."/>
            <person name="Perlinska-Lenart U."/>
            <person name="Aleksandrzak-Piekarczyk T."/>
            <person name="Szatraj K."/>
            <person name="Zielenkiewicz U."/>
            <person name="Pilsyk S."/>
            <person name="Malc E."/>
            <person name="Mieczkowski P."/>
            <person name="Kruszewska J.S."/>
            <person name="Biernat P."/>
            <person name="Pawlowska J."/>
        </authorList>
    </citation>
    <scope>NUCLEOTIDE SEQUENCE</scope>
    <source>
        <strain evidence="13">WA0000051536</strain>
    </source>
</reference>
<keyword evidence="7" id="KW-0539">Nucleus</keyword>
<protein>
    <recommendedName>
        <fullName evidence="15">Protein-tyrosine-phosphatase</fullName>
    </recommendedName>
</protein>
<evidence type="ECO:0000256" key="7">
    <source>
        <dbReference type="ARBA" id="ARBA00023242"/>
    </source>
</evidence>
<comment type="catalytic activity">
    <reaction evidence="10">
        <text>O-phospho-L-tyrosyl-[protein] + H2O = L-tyrosyl-[protein] + phosphate</text>
        <dbReference type="Rhea" id="RHEA:10684"/>
        <dbReference type="Rhea" id="RHEA-COMP:10136"/>
        <dbReference type="Rhea" id="RHEA-COMP:20101"/>
        <dbReference type="ChEBI" id="CHEBI:15377"/>
        <dbReference type="ChEBI" id="CHEBI:43474"/>
        <dbReference type="ChEBI" id="CHEBI:46858"/>
        <dbReference type="ChEBI" id="CHEBI:61978"/>
        <dbReference type="EC" id="3.1.3.48"/>
    </reaction>
</comment>
<dbReference type="PROSITE" id="PS00383">
    <property type="entry name" value="TYR_PHOSPHATASE_1"/>
    <property type="match status" value="1"/>
</dbReference>
<evidence type="ECO:0000256" key="8">
    <source>
        <dbReference type="ARBA" id="ARBA00047761"/>
    </source>
</evidence>
<name>A0A8H7PSW6_9FUNG</name>
<dbReference type="InterPro" id="IPR016130">
    <property type="entry name" value="Tyr_Pase_AS"/>
</dbReference>
<dbReference type="FunFam" id="3.90.190.10:FF:000056">
    <property type="entry name" value="Dual specificity phosphatase 12"/>
    <property type="match status" value="1"/>
</dbReference>
<sequence>MVANTASSAASDNAMAIDETEHEGHPPLDSYSHLYSTLENDANGQPGGILMTSVAQEVIQGLWIGGFTAAESLHFLQKEHISYILSLGHFKPHHVDKGIVNKIIVVLDAPQQNIIQYFDETYDFIHGILESRDKVLVHCVAGVSRSATIVTAYLMRLNNMRYKEALAKLKRVRPFVTPNQGFIDQLRLYQTMGNRVDVNHPAYKKFLETHSNQDEE</sequence>
<dbReference type="InterPro" id="IPR029021">
    <property type="entry name" value="Prot-tyrosine_phosphatase-like"/>
</dbReference>
<dbReference type="PANTHER" id="PTHR45948:SF2">
    <property type="entry name" value="DUAL SPECIFICITY PROTEIN PHOSPHATASE"/>
    <property type="match status" value="1"/>
</dbReference>
<dbReference type="AlphaFoldDB" id="A0A8H7PSW6"/>
<evidence type="ECO:0000313" key="14">
    <source>
        <dbReference type="Proteomes" id="UP000612746"/>
    </source>
</evidence>
<evidence type="ECO:0000256" key="9">
    <source>
        <dbReference type="ARBA" id="ARBA00048336"/>
    </source>
</evidence>
<comment type="catalytic activity">
    <reaction evidence="8">
        <text>O-phospho-L-seryl-[protein] + H2O = L-seryl-[protein] + phosphate</text>
        <dbReference type="Rhea" id="RHEA:20629"/>
        <dbReference type="Rhea" id="RHEA-COMP:9863"/>
        <dbReference type="Rhea" id="RHEA-COMP:11604"/>
        <dbReference type="ChEBI" id="CHEBI:15377"/>
        <dbReference type="ChEBI" id="CHEBI:29999"/>
        <dbReference type="ChEBI" id="CHEBI:43474"/>
        <dbReference type="ChEBI" id="CHEBI:83421"/>
        <dbReference type="EC" id="3.1.3.16"/>
    </reaction>
</comment>
<dbReference type="InterPro" id="IPR000387">
    <property type="entry name" value="Tyr_Pase_dom"/>
</dbReference>
<keyword evidence="5" id="KW-0378">Hydrolase</keyword>
<dbReference type="PROSITE" id="PS50054">
    <property type="entry name" value="TYR_PHOSPHATASE_DUAL"/>
    <property type="match status" value="1"/>
</dbReference>
<evidence type="ECO:0000256" key="3">
    <source>
        <dbReference type="ARBA" id="ARBA00008601"/>
    </source>
</evidence>
<evidence type="ECO:0000256" key="2">
    <source>
        <dbReference type="ARBA" id="ARBA00004496"/>
    </source>
</evidence>
<dbReference type="Proteomes" id="UP000612746">
    <property type="component" value="Unassembled WGS sequence"/>
</dbReference>
<dbReference type="GO" id="GO:0004725">
    <property type="term" value="F:protein tyrosine phosphatase activity"/>
    <property type="evidence" value="ECO:0007669"/>
    <property type="project" value="UniProtKB-EC"/>
</dbReference>
<dbReference type="SUPFAM" id="SSF52799">
    <property type="entry name" value="(Phosphotyrosine protein) phosphatases II"/>
    <property type="match status" value="1"/>
</dbReference>
<feature type="domain" description="Tyrosine specific protein phosphatases" evidence="12">
    <location>
        <begin position="112"/>
        <end position="174"/>
    </location>
</feature>
<dbReference type="PANTHER" id="PTHR45948">
    <property type="entry name" value="DUAL SPECIFICITY PROTEIN PHOSPHATASE DDB_G0269404-RELATED"/>
    <property type="match status" value="1"/>
</dbReference>
<dbReference type="OrthoDB" id="2017893at2759"/>
<dbReference type="GO" id="GO:0005634">
    <property type="term" value="C:nucleus"/>
    <property type="evidence" value="ECO:0007669"/>
    <property type="project" value="UniProtKB-SubCell"/>
</dbReference>
<comment type="similarity">
    <text evidence="3">Belongs to the protein-tyrosine phosphatase family. Non-receptor class dual specificity subfamily.</text>
</comment>
<evidence type="ECO:0008006" key="15">
    <source>
        <dbReference type="Google" id="ProtNLM"/>
    </source>
</evidence>
<evidence type="ECO:0000256" key="1">
    <source>
        <dbReference type="ARBA" id="ARBA00004123"/>
    </source>
</evidence>
<dbReference type="SMART" id="SM00195">
    <property type="entry name" value="DSPc"/>
    <property type="match status" value="1"/>
</dbReference>
<dbReference type="Gene3D" id="3.90.190.10">
    <property type="entry name" value="Protein tyrosine phosphatase superfamily"/>
    <property type="match status" value="1"/>
</dbReference>
<gene>
    <name evidence="13" type="ORF">INT44_006545</name>
</gene>
<dbReference type="InterPro" id="IPR000340">
    <property type="entry name" value="Dual-sp_phosphatase_cat-dom"/>
</dbReference>
<dbReference type="EMBL" id="JAEPRA010000010">
    <property type="protein sequence ID" value="KAG2179697.1"/>
    <property type="molecule type" value="Genomic_DNA"/>
</dbReference>
<comment type="caution">
    <text evidence="13">The sequence shown here is derived from an EMBL/GenBank/DDBJ whole genome shotgun (WGS) entry which is preliminary data.</text>
</comment>
<evidence type="ECO:0000256" key="10">
    <source>
        <dbReference type="ARBA" id="ARBA00051722"/>
    </source>
</evidence>
<comment type="catalytic activity">
    <reaction evidence="9">
        <text>O-phospho-L-threonyl-[protein] + H2O = L-threonyl-[protein] + phosphate</text>
        <dbReference type="Rhea" id="RHEA:47004"/>
        <dbReference type="Rhea" id="RHEA-COMP:11060"/>
        <dbReference type="Rhea" id="RHEA-COMP:11605"/>
        <dbReference type="ChEBI" id="CHEBI:15377"/>
        <dbReference type="ChEBI" id="CHEBI:30013"/>
        <dbReference type="ChEBI" id="CHEBI:43474"/>
        <dbReference type="ChEBI" id="CHEBI:61977"/>
        <dbReference type="EC" id="3.1.3.16"/>
    </reaction>
</comment>